<dbReference type="Proteomes" id="UP000607653">
    <property type="component" value="Unassembled WGS sequence"/>
</dbReference>
<evidence type="ECO:0000313" key="2">
    <source>
        <dbReference type="Proteomes" id="UP000607653"/>
    </source>
</evidence>
<evidence type="ECO:0000313" key="1">
    <source>
        <dbReference type="EMBL" id="DAD26141.1"/>
    </source>
</evidence>
<accession>A0A822Y3H4</accession>
<dbReference type="EMBL" id="DUZY01000002">
    <property type="protein sequence ID" value="DAD26141.1"/>
    <property type="molecule type" value="Genomic_DNA"/>
</dbReference>
<protein>
    <submittedName>
        <fullName evidence="1">Uncharacterized protein</fullName>
    </submittedName>
</protein>
<proteinExistence type="predicted"/>
<sequence>MKSGESIDNFSIGLFHEHYMPLKLHCAAQVFTSDPSISVSRMSLDFAIMVNVKQFHEASNRKLIIFLVVSHEHPPLL</sequence>
<reference evidence="1 2" key="1">
    <citation type="journal article" date="2020" name="Mol. Biol. Evol.">
        <title>Distinct Expression and Methylation Patterns for Genes with Different Fates following a Single Whole-Genome Duplication in Flowering Plants.</title>
        <authorList>
            <person name="Shi T."/>
            <person name="Rahmani R.S."/>
            <person name="Gugger P.F."/>
            <person name="Wang M."/>
            <person name="Li H."/>
            <person name="Zhang Y."/>
            <person name="Li Z."/>
            <person name="Wang Q."/>
            <person name="Van de Peer Y."/>
            <person name="Marchal K."/>
            <person name="Chen J."/>
        </authorList>
    </citation>
    <scope>NUCLEOTIDE SEQUENCE [LARGE SCALE GENOMIC DNA]</scope>
    <source>
        <tissue evidence="1">Leaf</tissue>
    </source>
</reference>
<gene>
    <name evidence="1" type="ORF">HUJ06_027609</name>
</gene>
<keyword evidence="2" id="KW-1185">Reference proteome</keyword>
<name>A0A822Y3H4_NELNU</name>
<comment type="caution">
    <text evidence="1">The sequence shown here is derived from an EMBL/GenBank/DDBJ whole genome shotgun (WGS) entry which is preliminary data.</text>
</comment>
<dbReference type="AlphaFoldDB" id="A0A822Y3H4"/>
<organism evidence="1 2">
    <name type="scientific">Nelumbo nucifera</name>
    <name type="common">Sacred lotus</name>
    <dbReference type="NCBI Taxonomy" id="4432"/>
    <lineage>
        <taxon>Eukaryota</taxon>
        <taxon>Viridiplantae</taxon>
        <taxon>Streptophyta</taxon>
        <taxon>Embryophyta</taxon>
        <taxon>Tracheophyta</taxon>
        <taxon>Spermatophyta</taxon>
        <taxon>Magnoliopsida</taxon>
        <taxon>Proteales</taxon>
        <taxon>Nelumbonaceae</taxon>
        <taxon>Nelumbo</taxon>
    </lineage>
</organism>